<proteinExistence type="predicted"/>
<evidence type="ECO:0000313" key="2">
    <source>
        <dbReference type="EMBL" id="OXU18755.1"/>
    </source>
</evidence>
<dbReference type="OrthoDB" id="7696577at2759"/>
<feature type="non-terminal residue" evidence="2">
    <location>
        <position position="1"/>
    </location>
</feature>
<dbReference type="Proteomes" id="UP000215335">
    <property type="component" value="Unassembled WGS sequence"/>
</dbReference>
<feature type="transmembrane region" description="Helical" evidence="1">
    <location>
        <begin position="30"/>
        <end position="52"/>
    </location>
</feature>
<feature type="transmembrane region" description="Helical" evidence="1">
    <location>
        <begin position="88"/>
        <end position="110"/>
    </location>
</feature>
<keyword evidence="1" id="KW-1133">Transmembrane helix</keyword>
<evidence type="ECO:0000313" key="3">
    <source>
        <dbReference type="Proteomes" id="UP000215335"/>
    </source>
</evidence>
<dbReference type="EMBL" id="NNAY01003858">
    <property type="protein sequence ID" value="OXU18755.1"/>
    <property type="molecule type" value="Genomic_DNA"/>
</dbReference>
<keyword evidence="3" id="KW-1185">Reference proteome</keyword>
<keyword evidence="1" id="KW-0812">Transmembrane</keyword>
<sequence>RKRVNAYETSQLQWRFTVAGYGNGKNSITLYAGLVLAMIAMLIPQISFLLYSPSMENIFMFLCVFGISVRLFTAHFAEDKEYTVQLKIMVYTSVGVGVHHAIPIMCPIILDSMNLLDQPRPRMFILNGDYLVDKYEYYFQIHSLEINAIFLTVCILCAPDPMYAESKSTGFFDTFPTCVYTTTPKSSITRLS</sequence>
<comment type="caution">
    <text evidence="2">The sequence shown here is derived from an EMBL/GenBank/DDBJ whole genome shotgun (WGS) entry which is preliminary data.</text>
</comment>
<organism evidence="2 3">
    <name type="scientific">Trichomalopsis sarcophagae</name>
    <dbReference type="NCBI Taxonomy" id="543379"/>
    <lineage>
        <taxon>Eukaryota</taxon>
        <taxon>Metazoa</taxon>
        <taxon>Ecdysozoa</taxon>
        <taxon>Arthropoda</taxon>
        <taxon>Hexapoda</taxon>
        <taxon>Insecta</taxon>
        <taxon>Pterygota</taxon>
        <taxon>Neoptera</taxon>
        <taxon>Endopterygota</taxon>
        <taxon>Hymenoptera</taxon>
        <taxon>Apocrita</taxon>
        <taxon>Proctotrupomorpha</taxon>
        <taxon>Chalcidoidea</taxon>
        <taxon>Pteromalidae</taxon>
        <taxon>Pteromalinae</taxon>
        <taxon>Trichomalopsis</taxon>
    </lineage>
</organism>
<dbReference type="AlphaFoldDB" id="A0A232EK82"/>
<protein>
    <submittedName>
        <fullName evidence="2">Uncharacterized protein</fullName>
    </submittedName>
</protein>
<reference evidence="2 3" key="1">
    <citation type="journal article" date="2017" name="Curr. Biol.">
        <title>The Evolution of Venom by Co-option of Single-Copy Genes.</title>
        <authorList>
            <person name="Martinson E.O."/>
            <person name="Mrinalini"/>
            <person name="Kelkar Y.D."/>
            <person name="Chang C.H."/>
            <person name="Werren J.H."/>
        </authorList>
    </citation>
    <scope>NUCLEOTIDE SEQUENCE [LARGE SCALE GENOMIC DNA]</scope>
    <source>
        <strain evidence="2 3">Alberta</strain>
        <tissue evidence="2">Whole body</tissue>
    </source>
</reference>
<evidence type="ECO:0000256" key="1">
    <source>
        <dbReference type="SAM" id="Phobius"/>
    </source>
</evidence>
<accession>A0A232EK82</accession>
<name>A0A232EK82_9HYME</name>
<feature type="transmembrane region" description="Helical" evidence="1">
    <location>
        <begin position="58"/>
        <end position="76"/>
    </location>
</feature>
<gene>
    <name evidence="2" type="ORF">TSAR_011574</name>
</gene>
<keyword evidence="1" id="KW-0472">Membrane</keyword>
<feature type="transmembrane region" description="Helical" evidence="1">
    <location>
        <begin position="137"/>
        <end position="158"/>
    </location>
</feature>